<reference evidence="6 7" key="1">
    <citation type="submission" date="2018-03" db="EMBL/GenBank/DDBJ databases">
        <title>Aquarubrobacter algicola gen. nov., sp. nov., a novel actinobacterium isolated from shallow eutrophic lake during the end of cyanobacterial harmful algal blooms.</title>
        <authorList>
            <person name="Chun S.J."/>
        </authorList>
    </citation>
    <scope>NUCLEOTIDE SEQUENCE [LARGE SCALE GENOMIC DNA]</scope>
    <source>
        <strain evidence="6 7">Seoho-28</strain>
    </source>
</reference>
<name>A0A2T4UCR0_9ACTN</name>
<dbReference type="EMBL" id="PYYB01000004">
    <property type="protein sequence ID" value="PTL54971.1"/>
    <property type="molecule type" value="Genomic_DNA"/>
</dbReference>
<protein>
    <submittedName>
        <fullName evidence="6">TetR family transcriptional regulator</fullName>
    </submittedName>
</protein>
<dbReference type="InterPro" id="IPR009057">
    <property type="entry name" value="Homeodomain-like_sf"/>
</dbReference>
<dbReference type="Gene3D" id="1.10.10.60">
    <property type="entry name" value="Homeodomain-like"/>
    <property type="match status" value="1"/>
</dbReference>
<evidence type="ECO:0000259" key="5">
    <source>
        <dbReference type="PROSITE" id="PS50977"/>
    </source>
</evidence>
<proteinExistence type="predicted"/>
<dbReference type="GO" id="GO:0000976">
    <property type="term" value="F:transcription cis-regulatory region binding"/>
    <property type="evidence" value="ECO:0007669"/>
    <property type="project" value="TreeGrafter"/>
</dbReference>
<dbReference type="Gene3D" id="1.10.357.10">
    <property type="entry name" value="Tetracycline Repressor, domain 2"/>
    <property type="match status" value="1"/>
</dbReference>
<keyword evidence="1" id="KW-0805">Transcription regulation</keyword>
<evidence type="ECO:0000313" key="6">
    <source>
        <dbReference type="EMBL" id="PTL54971.1"/>
    </source>
</evidence>
<dbReference type="PROSITE" id="PS50977">
    <property type="entry name" value="HTH_TETR_2"/>
    <property type="match status" value="1"/>
</dbReference>
<evidence type="ECO:0000313" key="7">
    <source>
        <dbReference type="Proteomes" id="UP000240739"/>
    </source>
</evidence>
<dbReference type="PRINTS" id="PR00455">
    <property type="entry name" value="HTHTETR"/>
</dbReference>
<dbReference type="SUPFAM" id="SSF46689">
    <property type="entry name" value="Homeodomain-like"/>
    <property type="match status" value="1"/>
</dbReference>
<dbReference type="InterPro" id="IPR001647">
    <property type="entry name" value="HTH_TetR"/>
</dbReference>
<feature type="domain" description="HTH tetR-type" evidence="5">
    <location>
        <begin position="15"/>
        <end position="75"/>
    </location>
</feature>
<comment type="caution">
    <text evidence="6">The sequence shown here is derived from an EMBL/GenBank/DDBJ whole genome shotgun (WGS) entry which is preliminary data.</text>
</comment>
<accession>A0A2T4UCR0</accession>
<dbReference type="OrthoDB" id="956698at2"/>
<dbReference type="AlphaFoldDB" id="A0A2T4UCR0"/>
<feature type="DNA-binding region" description="H-T-H motif" evidence="4">
    <location>
        <begin position="38"/>
        <end position="57"/>
    </location>
</feature>
<dbReference type="Proteomes" id="UP000240739">
    <property type="component" value="Unassembled WGS sequence"/>
</dbReference>
<keyword evidence="3" id="KW-0804">Transcription</keyword>
<dbReference type="Pfam" id="PF00440">
    <property type="entry name" value="TetR_N"/>
    <property type="match status" value="1"/>
</dbReference>
<dbReference type="RefSeq" id="WP_107571072.1">
    <property type="nucleotide sequence ID" value="NZ_PYYB01000004.1"/>
</dbReference>
<sequence>MAAVDSLDLRERRRLQTTREISDAALGLFESVGVDGTRIEDIAREAGISPRTFFRYFPTKERAAFCSDPEVEQLVDGMAATLDPGTPLLPQVEAIYAAAMAAYDNGRSPGGRRVLRMWRLVDREPTLRAAGVAYEEERARALAARLREALGTDERDLRPELVVEVVGASARVAFRRWAVLHEAGREADLVTLYEEARDLLRSLPGTPPGA</sequence>
<gene>
    <name evidence="6" type="ORF">C7Y72_20590</name>
</gene>
<dbReference type="InterPro" id="IPR050109">
    <property type="entry name" value="HTH-type_TetR-like_transc_reg"/>
</dbReference>
<evidence type="ECO:0000256" key="3">
    <source>
        <dbReference type="ARBA" id="ARBA00023163"/>
    </source>
</evidence>
<keyword evidence="7" id="KW-1185">Reference proteome</keyword>
<keyword evidence="2 4" id="KW-0238">DNA-binding</keyword>
<evidence type="ECO:0000256" key="1">
    <source>
        <dbReference type="ARBA" id="ARBA00023015"/>
    </source>
</evidence>
<dbReference type="GO" id="GO:0003700">
    <property type="term" value="F:DNA-binding transcription factor activity"/>
    <property type="evidence" value="ECO:0007669"/>
    <property type="project" value="TreeGrafter"/>
</dbReference>
<dbReference type="PANTHER" id="PTHR30055">
    <property type="entry name" value="HTH-TYPE TRANSCRIPTIONAL REGULATOR RUTR"/>
    <property type="match status" value="1"/>
</dbReference>
<organism evidence="6 7">
    <name type="scientific">Paraconexibacter algicola</name>
    <dbReference type="NCBI Taxonomy" id="2133960"/>
    <lineage>
        <taxon>Bacteria</taxon>
        <taxon>Bacillati</taxon>
        <taxon>Actinomycetota</taxon>
        <taxon>Thermoleophilia</taxon>
        <taxon>Solirubrobacterales</taxon>
        <taxon>Paraconexibacteraceae</taxon>
        <taxon>Paraconexibacter</taxon>
    </lineage>
</organism>
<dbReference type="PANTHER" id="PTHR30055:SF238">
    <property type="entry name" value="MYCOFACTOCIN BIOSYNTHESIS TRANSCRIPTIONAL REGULATOR MFTR-RELATED"/>
    <property type="match status" value="1"/>
</dbReference>
<evidence type="ECO:0000256" key="2">
    <source>
        <dbReference type="ARBA" id="ARBA00023125"/>
    </source>
</evidence>
<evidence type="ECO:0000256" key="4">
    <source>
        <dbReference type="PROSITE-ProRule" id="PRU00335"/>
    </source>
</evidence>